<evidence type="ECO:0000256" key="4">
    <source>
        <dbReference type="ARBA" id="ARBA00022989"/>
    </source>
</evidence>
<keyword evidence="2" id="KW-1003">Cell membrane</keyword>
<proteinExistence type="predicted"/>
<evidence type="ECO:0000259" key="7">
    <source>
        <dbReference type="Pfam" id="PF09335"/>
    </source>
</evidence>
<organism evidence="8 9">
    <name type="scientific">Microvirga lupini</name>
    <dbReference type="NCBI Taxonomy" id="420324"/>
    <lineage>
        <taxon>Bacteria</taxon>
        <taxon>Pseudomonadati</taxon>
        <taxon>Pseudomonadota</taxon>
        <taxon>Alphaproteobacteria</taxon>
        <taxon>Hyphomicrobiales</taxon>
        <taxon>Methylobacteriaceae</taxon>
        <taxon>Microvirga</taxon>
    </lineage>
</organism>
<feature type="transmembrane region" description="Helical" evidence="6">
    <location>
        <begin position="12"/>
        <end position="30"/>
    </location>
</feature>
<protein>
    <submittedName>
        <fullName evidence="8">Membrane protein DedA with SNARE-associated domain</fullName>
    </submittedName>
</protein>
<comment type="subcellular location">
    <subcellularLocation>
        <location evidence="1">Cell membrane</location>
        <topology evidence="1">Multi-pass membrane protein</topology>
    </subcellularLocation>
</comment>
<evidence type="ECO:0000256" key="3">
    <source>
        <dbReference type="ARBA" id="ARBA00022692"/>
    </source>
</evidence>
<keyword evidence="3 6" id="KW-0812">Transmembrane</keyword>
<evidence type="ECO:0000256" key="2">
    <source>
        <dbReference type="ARBA" id="ARBA00022475"/>
    </source>
</evidence>
<evidence type="ECO:0000313" key="8">
    <source>
        <dbReference type="EMBL" id="MBB3018245.1"/>
    </source>
</evidence>
<reference evidence="8 9" key="1">
    <citation type="submission" date="2020-08" db="EMBL/GenBank/DDBJ databases">
        <title>The Agave Microbiome: Exploring the role of microbial communities in plant adaptations to desert environments.</title>
        <authorList>
            <person name="Partida-Martinez L.P."/>
        </authorList>
    </citation>
    <scope>NUCLEOTIDE SEQUENCE [LARGE SCALE GENOMIC DNA]</scope>
    <source>
        <strain evidence="8 9">AT3.9</strain>
    </source>
</reference>
<evidence type="ECO:0000256" key="6">
    <source>
        <dbReference type="SAM" id="Phobius"/>
    </source>
</evidence>
<dbReference type="Proteomes" id="UP000532010">
    <property type="component" value="Unassembled WGS sequence"/>
</dbReference>
<feature type="transmembrane region" description="Helical" evidence="6">
    <location>
        <begin position="50"/>
        <end position="71"/>
    </location>
</feature>
<dbReference type="AlphaFoldDB" id="A0A7W4YVC2"/>
<dbReference type="InterPro" id="IPR051311">
    <property type="entry name" value="DedA_domain"/>
</dbReference>
<feature type="domain" description="VTT" evidence="7">
    <location>
        <begin position="30"/>
        <end position="160"/>
    </location>
</feature>
<gene>
    <name evidence="8" type="ORF">FHR70_001285</name>
</gene>
<dbReference type="GO" id="GO:0005886">
    <property type="term" value="C:plasma membrane"/>
    <property type="evidence" value="ECO:0007669"/>
    <property type="project" value="UniProtKB-SubCell"/>
</dbReference>
<evidence type="ECO:0000256" key="5">
    <source>
        <dbReference type="ARBA" id="ARBA00023136"/>
    </source>
</evidence>
<keyword evidence="4 6" id="KW-1133">Transmembrane helix</keyword>
<dbReference type="PANTHER" id="PTHR42709:SF6">
    <property type="entry name" value="UNDECAPRENYL PHOSPHATE TRANSPORTER A"/>
    <property type="match status" value="1"/>
</dbReference>
<dbReference type="Pfam" id="PF09335">
    <property type="entry name" value="VTT_dom"/>
    <property type="match status" value="1"/>
</dbReference>
<dbReference type="EMBL" id="JACHWB010000001">
    <property type="protein sequence ID" value="MBB3018245.1"/>
    <property type="molecule type" value="Genomic_DNA"/>
</dbReference>
<feature type="transmembrane region" description="Helical" evidence="6">
    <location>
        <begin position="172"/>
        <end position="190"/>
    </location>
</feature>
<sequence length="204" mass="22523">MFDWIVSLIEKTGYVGIALLMLLENVFPPIPSEVIMPLAGFSAAKGTLSFMGVVLAGTIGSLAGAYFWFLIGRWIGPKRLKRFAARHGRWLTMHPDEVDQARAFFSRHQAIALFFGRLIPAIRSLISVPAGVNCIPVSTFLLWSSLGTALWTILLAGAGYLLESQYEKVSEWLNPVSNVVFAGLAVWYVYRVVRFRAPEASEGA</sequence>
<keyword evidence="9" id="KW-1185">Reference proteome</keyword>
<feature type="transmembrane region" description="Helical" evidence="6">
    <location>
        <begin position="140"/>
        <end position="160"/>
    </location>
</feature>
<evidence type="ECO:0000256" key="1">
    <source>
        <dbReference type="ARBA" id="ARBA00004651"/>
    </source>
</evidence>
<name>A0A7W4YVC2_9HYPH</name>
<accession>A0A7W4YVC2</accession>
<keyword evidence="5 6" id="KW-0472">Membrane</keyword>
<dbReference type="PANTHER" id="PTHR42709">
    <property type="entry name" value="ALKALINE PHOSPHATASE LIKE PROTEIN"/>
    <property type="match status" value="1"/>
</dbReference>
<evidence type="ECO:0000313" key="9">
    <source>
        <dbReference type="Proteomes" id="UP000532010"/>
    </source>
</evidence>
<comment type="caution">
    <text evidence="8">The sequence shown here is derived from an EMBL/GenBank/DDBJ whole genome shotgun (WGS) entry which is preliminary data.</text>
</comment>
<dbReference type="InterPro" id="IPR032816">
    <property type="entry name" value="VTT_dom"/>
</dbReference>
<dbReference type="RefSeq" id="WP_183448173.1">
    <property type="nucleotide sequence ID" value="NZ_JACHWB010000001.1"/>
</dbReference>